<comment type="catalytic activity">
    <reaction evidence="1 14">
        <text>Hydrolyzes free adenine bases from 7,8-dihydro-8-oxoguanine:adenine mismatched double-stranded DNA, leaving an apurinic site.</text>
        <dbReference type="EC" id="3.2.2.31"/>
    </reaction>
</comment>
<evidence type="ECO:0000256" key="1">
    <source>
        <dbReference type="ARBA" id="ARBA00000843"/>
    </source>
</evidence>
<evidence type="ECO:0000256" key="10">
    <source>
        <dbReference type="ARBA" id="ARBA00023004"/>
    </source>
</evidence>
<keyword evidence="12" id="KW-0234">DNA repair</keyword>
<dbReference type="InterPro" id="IPR044298">
    <property type="entry name" value="MIG/MutY"/>
</dbReference>
<dbReference type="CDD" id="cd00056">
    <property type="entry name" value="ENDO3c"/>
    <property type="match status" value="1"/>
</dbReference>
<dbReference type="PANTHER" id="PTHR42944">
    <property type="entry name" value="ADENINE DNA GLYCOSYLASE"/>
    <property type="match status" value="1"/>
</dbReference>
<dbReference type="SUPFAM" id="SSF55811">
    <property type="entry name" value="Nudix"/>
    <property type="match status" value="1"/>
</dbReference>
<sequence length="373" mass="41011">MTDDVRELADQVIAWQRQAGRHDLPWQNTRDPYRVWLSEIMLQQTQVSTVLDYYPRFLARFPDVFSLAQAPLEDVLGLWSGLGYYSRARNLHRCATVVVSEYGGGFPRSAAALSTLPGIGRSTAAAIAAFCFGERAAILDGNVKRVLTRAWGVSDDLSVAAHERALWQRAEQALPTRDLARSMPAYTQGLMDLGAKVCTRSRPTCVACPLAAHCVARREGAPQKYPVKTKRVRRSQQTIWLLHALDGQDRVWLVQRPASGIWAALHCLPAFEDRDALLATLPPALQTRMVEHAPVRHVLTHRDLDLHFVSVPEVSAGAVLGTGEGAWYAPLAWPALGLPAPIRRFLGAPVPAQAALFTDRPAPGGGADWTNPR</sequence>
<keyword evidence="13 14" id="KW-0326">Glycosidase</keyword>
<dbReference type="Proteomes" id="UP001597304">
    <property type="component" value="Unassembled WGS sequence"/>
</dbReference>
<evidence type="ECO:0000259" key="15">
    <source>
        <dbReference type="SMART" id="SM00478"/>
    </source>
</evidence>
<dbReference type="InterPro" id="IPR023170">
    <property type="entry name" value="HhH_base_excis_C"/>
</dbReference>
<comment type="caution">
    <text evidence="16">The sequence shown here is derived from an EMBL/GenBank/DDBJ whole genome shotgun (WGS) entry which is preliminary data.</text>
</comment>
<accession>A0ABW4KRI4</accession>
<comment type="cofactor">
    <cofactor evidence="14">
        <name>[4Fe-4S] cluster</name>
        <dbReference type="ChEBI" id="CHEBI:49883"/>
    </cofactor>
    <text evidence="14">Binds 1 [4Fe-4S] cluster.</text>
</comment>
<dbReference type="EMBL" id="JBHUEJ010000008">
    <property type="protein sequence ID" value="MFD1709707.1"/>
    <property type="molecule type" value="Genomic_DNA"/>
</dbReference>
<protein>
    <recommendedName>
        <fullName evidence="5 14">Adenine DNA glycosylase</fullName>
        <ecNumber evidence="4 14">3.2.2.31</ecNumber>
    </recommendedName>
</protein>
<gene>
    <name evidence="16" type="primary">mutY</name>
    <name evidence="16" type="ORF">ACFSF0_03755</name>
</gene>
<evidence type="ECO:0000256" key="2">
    <source>
        <dbReference type="ARBA" id="ARBA00002933"/>
    </source>
</evidence>
<comment type="similarity">
    <text evidence="3 14">Belongs to the Nth/MutY family.</text>
</comment>
<keyword evidence="7" id="KW-0479">Metal-binding</keyword>
<reference evidence="17" key="1">
    <citation type="journal article" date="2019" name="Int. J. Syst. Evol. Microbiol.">
        <title>The Global Catalogue of Microorganisms (GCM) 10K type strain sequencing project: providing services to taxonomists for standard genome sequencing and annotation.</title>
        <authorList>
            <consortium name="The Broad Institute Genomics Platform"/>
            <consortium name="The Broad Institute Genome Sequencing Center for Infectious Disease"/>
            <person name="Wu L."/>
            <person name="Ma J."/>
        </authorList>
    </citation>
    <scope>NUCLEOTIDE SEQUENCE [LARGE SCALE GENOMIC DNA]</scope>
    <source>
        <strain evidence="17">LMG 29247</strain>
    </source>
</reference>
<evidence type="ECO:0000256" key="14">
    <source>
        <dbReference type="RuleBase" id="RU365096"/>
    </source>
</evidence>
<dbReference type="EC" id="3.2.2.31" evidence="4 14"/>
<dbReference type="Pfam" id="PF14815">
    <property type="entry name" value="NUDIX_4"/>
    <property type="match status" value="1"/>
</dbReference>
<dbReference type="CDD" id="cd03431">
    <property type="entry name" value="NUDIX_DNA_Glycosylase_C-MutY"/>
    <property type="match status" value="1"/>
</dbReference>
<dbReference type="InterPro" id="IPR015797">
    <property type="entry name" value="NUDIX_hydrolase-like_dom_sf"/>
</dbReference>
<feature type="domain" description="HhH-GPD" evidence="15">
    <location>
        <begin position="41"/>
        <end position="196"/>
    </location>
</feature>
<keyword evidence="8 14" id="KW-0227">DNA damage</keyword>
<evidence type="ECO:0000256" key="5">
    <source>
        <dbReference type="ARBA" id="ARBA00022023"/>
    </source>
</evidence>
<dbReference type="InterPro" id="IPR029119">
    <property type="entry name" value="MutY_C"/>
</dbReference>
<evidence type="ECO:0000256" key="12">
    <source>
        <dbReference type="ARBA" id="ARBA00023204"/>
    </source>
</evidence>
<evidence type="ECO:0000256" key="9">
    <source>
        <dbReference type="ARBA" id="ARBA00022801"/>
    </source>
</evidence>
<dbReference type="SUPFAM" id="SSF48150">
    <property type="entry name" value="DNA-glycosylase"/>
    <property type="match status" value="1"/>
</dbReference>
<evidence type="ECO:0000313" key="17">
    <source>
        <dbReference type="Proteomes" id="UP001597304"/>
    </source>
</evidence>
<proteinExistence type="inferred from homology"/>
<dbReference type="Gene3D" id="1.10.340.30">
    <property type="entry name" value="Hypothetical protein, domain 2"/>
    <property type="match status" value="1"/>
</dbReference>
<name>A0ABW4KRI4_9BURK</name>
<dbReference type="Pfam" id="PF00633">
    <property type="entry name" value="HHH"/>
    <property type="match status" value="1"/>
</dbReference>
<keyword evidence="9 16" id="KW-0378">Hydrolase</keyword>
<dbReference type="PANTHER" id="PTHR42944:SF1">
    <property type="entry name" value="ADENINE DNA GLYCOSYLASE"/>
    <property type="match status" value="1"/>
</dbReference>
<evidence type="ECO:0000256" key="8">
    <source>
        <dbReference type="ARBA" id="ARBA00022763"/>
    </source>
</evidence>
<dbReference type="NCBIfam" id="TIGR01084">
    <property type="entry name" value="mutY"/>
    <property type="match status" value="1"/>
</dbReference>
<dbReference type="SMART" id="SM00478">
    <property type="entry name" value="ENDO3c"/>
    <property type="match status" value="1"/>
</dbReference>
<keyword evidence="10 14" id="KW-0408">Iron</keyword>
<dbReference type="Gene3D" id="3.90.79.10">
    <property type="entry name" value="Nucleoside Triphosphate Pyrophosphohydrolase"/>
    <property type="match status" value="1"/>
</dbReference>
<evidence type="ECO:0000256" key="11">
    <source>
        <dbReference type="ARBA" id="ARBA00023014"/>
    </source>
</evidence>
<evidence type="ECO:0000256" key="13">
    <source>
        <dbReference type="ARBA" id="ARBA00023295"/>
    </source>
</evidence>
<evidence type="ECO:0000313" key="16">
    <source>
        <dbReference type="EMBL" id="MFD1709707.1"/>
    </source>
</evidence>
<organism evidence="16 17">
    <name type="scientific">Ottowia flava</name>
    <dbReference type="NCBI Taxonomy" id="2675430"/>
    <lineage>
        <taxon>Bacteria</taxon>
        <taxon>Pseudomonadati</taxon>
        <taxon>Pseudomonadota</taxon>
        <taxon>Betaproteobacteria</taxon>
        <taxon>Burkholderiales</taxon>
        <taxon>Comamonadaceae</taxon>
        <taxon>Ottowia</taxon>
    </lineage>
</organism>
<dbReference type="InterPro" id="IPR005760">
    <property type="entry name" value="A/G_AdeGlyc_MutY"/>
</dbReference>
<evidence type="ECO:0000256" key="6">
    <source>
        <dbReference type="ARBA" id="ARBA00022485"/>
    </source>
</evidence>
<dbReference type="InterPro" id="IPR000445">
    <property type="entry name" value="HhH_motif"/>
</dbReference>
<keyword evidence="6" id="KW-0004">4Fe-4S</keyword>
<dbReference type="InterPro" id="IPR003265">
    <property type="entry name" value="HhH-GPD_domain"/>
</dbReference>
<dbReference type="Gene3D" id="1.10.1670.10">
    <property type="entry name" value="Helix-hairpin-Helix base-excision DNA repair enzymes (C-terminal)"/>
    <property type="match status" value="1"/>
</dbReference>
<dbReference type="Pfam" id="PF00730">
    <property type="entry name" value="HhH-GPD"/>
    <property type="match status" value="1"/>
</dbReference>
<dbReference type="RefSeq" id="WP_147913403.1">
    <property type="nucleotide sequence ID" value="NZ_JBHUEJ010000008.1"/>
</dbReference>
<keyword evidence="17" id="KW-1185">Reference proteome</keyword>
<evidence type="ECO:0000256" key="3">
    <source>
        <dbReference type="ARBA" id="ARBA00008343"/>
    </source>
</evidence>
<comment type="function">
    <text evidence="2">Adenine glycosylase active on G-A mispairs. MutY also corrects error-prone DNA synthesis past GO lesions which are due to the oxidatively damaged form of guanine: 7,8-dihydro-8-oxoguanine (8-oxo-dGTP).</text>
</comment>
<evidence type="ECO:0000256" key="4">
    <source>
        <dbReference type="ARBA" id="ARBA00012045"/>
    </source>
</evidence>
<evidence type="ECO:0000256" key="7">
    <source>
        <dbReference type="ARBA" id="ARBA00022723"/>
    </source>
</evidence>
<dbReference type="GO" id="GO:0000701">
    <property type="term" value="F:purine-specific mismatch base pair DNA N-glycosylase activity"/>
    <property type="evidence" value="ECO:0007669"/>
    <property type="project" value="UniProtKB-EC"/>
</dbReference>
<dbReference type="InterPro" id="IPR011257">
    <property type="entry name" value="DNA_glycosylase"/>
</dbReference>
<keyword evidence="11" id="KW-0411">Iron-sulfur</keyword>